<protein>
    <submittedName>
        <fullName evidence="2">Uncharacterized protein</fullName>
    </submittedName>
</protein>
<name>A0A9P0H1C1_NEZVI</name>
<feature type="region of interest" description="Disordered" evidence="1">
    <location>
        <begin position="108"/>
        <end position="159"/>
    </location>
</feature>
<gene>
    <name evidence="2" type="ORF">NEZAVI_LOCUS4329</name>
</gene>
<dbReference type="Proteomes" id="UP001152798">
    <property type="component" value="Chromosome 2"/>
</dbReference>
<organism evidence="2 3">
    <name type="scientific">Nezara viridula</name>
    <name type="common">Southern green stink bug</name>
    <name type="synonym">Cimex viridulus</name>
    <dbReference type="NCBI Taxonomy" id="85310"/>
    <lineage>
        <taxon>Eukaryota</taxon>
        <taxon>Metazoa</taxon>
        <taxon>Ecdysozoa</taxon>
        <taxon>Arthropoda</taxon>
        <taxon>Hexapoda</taxon>
        <taxon>Insecta</taxon>
        <taxon>Pterygota</taxon>
        <taxon>Neoptera</taxon>
        <taxon>Paraneoptera</taxon>
        <taxon>Hemiptera</taxon>
        <taxon>Heteroptera</taxon>
        <taxon>Panheteroptera</taxon>
        <taxon>Pentatomomorpha</taxon>
        <taxon>Pentatomoidea</taxon>
        <taxon>Pentatomidae</taxon>
        <taxon>Pentatominae</taxon>
        <taxon>Nezara</taxon>
    </lineage>
</organism>
<dbReference type="OrthoDB" id="6621138at2759"/>
<sequence>MFWNVGGLTADKFTEWKTIITKEDADLYGIVETGSSTENIQFYQLPGYQTYKLQRSRQVASGIIVAAKSSLKDLAVSLLRIIPTRCSPTSLSLPCQLSMSKMLNTLMGEGEGAPPPRPPAQIRPTYQQQGPRLQQMTYPRPTTTHLPPQNVMRGPEEPNLDLSHLSAEERALIQNVMAKAKDLDKTQKP</sequence>
<evidence type="ECO:0000256" key="1">
    <source>
        <dbReference type="SAM" id="MobiDB-lite"/>
    </source>
</evidence>
<keyword evidence="3" id="KW-1185">Reference proteome</keyword>
<feature type="compositionally biased region" description="Polar residues" evidence="1">
    <location>
        <begin position="125"/>
        <end position="147"/>
    </location>
</feature>
<evidence type="ECO:0000313" key="2">
    <source>
        <dbReference type="EMBL" id="CAH1393703.1"/>
    </source>
</evidence>
<reference evidence="2" key="1">
    <citation type="submission" date="2022-01" db="EMBL/GenBank/DDBJ databases">
        <authorList>
            <person name="King R."/>
        </authorList>
    </citation>
    <scope>NUCLEOTIDE SEQUENCE</scope>
</reference>
<evidence type="ECO:0000313" key="3">
    <source>
        <dbReference type="Proteomes" id="UP001152798"/>
    </source>
</evidence>
<dbReference type="Gene3D" id="3.60.10.10">
    <property type="entry name" value="Endonuclease/exonuclease/phosphatase"/>
    <property type="match status" value="1"/>
</dbReference>
<dbReference type="InterPro" id="IPR036691">
    <property type="entry name" value="Endo/exonu/phosph_ase_sf"/>
</dbReference>
<proteinExistence type="predicted"/>
<dbReference type="SUPFAM" id="SSF56219">
    <property type="entry name" value="DNase I-like"/>
    <property type="match status" value="1"/>
</dbReference>
<dbReference type="EMBL" id="OV725078">
    <property type="protein sequence ID" value="CAH1393703.1"/>
    <property type="molecule type" value="Genomic_DNA"/>
</dbReference>
<dbReference type="AlphaFoldDB" id="A0A9P0H1C1"/>
<accession>A0A9P0H1C1</accession>